<proteinExistence type="predicted"/>
<reference evidence="4" key="1">
    <citation type="submission" date="2019-08" db="EMBL/GenBank/DDBJ databases">
        <authorList>
            <person name="Kucharzyk K."/>
            <person name="Murdoch R.W."/>
            <person name="Higgins S."/>
            <person name="Loffler F."/>
        </authorList>
    </citation>
    <scope>NUCLEOTIDE SEQUENCE</scope>
</reference>
<dbReference type="PRINTS" id="PR00094">
    <property type="entry name" value="ADENYLTKNASE"/>
</dbReference>
<dbReference type="InterPro" id="IPR000850">
    <property type="entry name" value="Adenylat/UMP-CMP_kin"/>
</dbReference>
<evidence type="ECO:0000256" key="2">
    <source>
        <dbReference type="ARBA" id="ARBA00022741"/>
    </source>
</evidence>
<dbReference type="GO" id="GO:0004017">
    <property type="term" value="F:AMP kinase activity"/>
    <property type="evidence" value="ECO:0007669"/>
    <property type="project" value="UniProtKB-EC"/>
</dbReference>
<keyword evidence="3 4" id="KW-0418">Kinase</keyword>
<gene>
    <name evidence="4" type="primary">adk_38</name>
    <name evidence="4" type="ORF">SDC9_117301</name>
</gene>
<accession>A0A645BXV2</accession>
<dbReference type="InterPro" id="IPR027417">
    <property type="entry name" value="P-loop_NTPase"/>
</dbReference>
<dbReference type="SUPFAM" id="SSF52540">
    <property type="entry name" value="P-loop containing nucleoside triphosphate hydrolases"/>
    <property type="match status" value="1"/>
</dbReference>
<evidence type="ECO:0000256" key="1">
    <source>
        <dbReference type="ARBA" id="ARBA00022679"/>
    </source>
</evidence>
<dbReference type="Pfam" id="PF00406">
    <property type="entry name" value="ADK"/>
    <property type="match status" value="1"/>
</dbReference>
<dbReference type="AlphaFoldDB" id="A0A645BXV2"/>
<evidence type="ECO:0000256" key="3">
    <source>
        <dbReference type="ARBA" id="ARBA00022777"/>
    </source>
</evidence>
<sequence length="285" mass="32304">MKRNLNIIIDKVRVKGDGAILLIGPSGCGKGEIAKALCNFLSIPQERHLSMGDILRRTITKANQNEEFKCTLGERYKISSNVSIFDKGENTPEVIKKAESYYNDIVLFLGLHTNAISQFHWLEFCVGNGLLIPDQWAASIISALFESTPELHEGVFILDGYPRTEVAAEKLLNTFQNLNISIIRVLHLFITKEQMKARAYNRRRIDDTEDSLERRYEFYLEKVQPCVDYLKKNLGRNLVSLVDAHQPVYNGDGSLKVEESIEKVVNNVLEELGIPTFLMNSSHST</sequence>
<dbReference type="EC" id="2.7.4.3" evidence="4"/>
<dbReference type="PANTHER" id="PTHR23359">
    <property type="entry name" value="NUCLEOTIDE KINASE"/>
    <property type="match status" value="1"/>
</dbReference>
<keyword evidence="2" id="KW-0547">Nucleotide-binding</keyword>
<protein>
    <submittedName>
        <fullName evidence="4">Adenylate kinase</fullName>
        <ecNumber evidence="4">2.7.4.3</ecNumber>
    </submittedName>
</protein>
<organism evidence="4">
    <name type="scientific">bioreactor metagenome</name>
    <dbReference type="NCBI Taxonomy" id="1076179"/>
    <lineage>
        <taxon>unclassified sequences</taxon>
        <taxon>metagenomes</taxon>
        <taxon>ecological metagenomes</taxon>
    </lineage>
</organism>
<name>A0A645BXV2_9ZZZZ</name>
<evidence type="ECO:0000313" key="4">
    <source>
        <dbReference type="EMBL" id="MPM70346.1"/>
    </source>
</evidence>
<comment type="caution">
    <text evidence="4">The sequence shown here is derived from an EMBL/GenBank/DDBJ whole genome shotgun (WGS) entry which is preliminary data.</text>
</comment>
<dbReference type="Gene3D" id="3.40.50.300">
    <property type="entry name" value="P-loop containing nucleotide triphosphate hydrolases"/>
    <property type="match status" value="1"/>
</dbReference>
<keyword evidence="1 4" id="KW-0808">Transferase</keyword>
<dbReference type="CDD" id="cd01428">
    <property type="entry name" value="ADK"/>
    <property type="match status" value="1"/>
</dbReference>
<dbReference type="GO" id="GO:0005524">
    <property type="term" value="F:ATP binding"/>
    <property type="evidence" value="ECO:0007669"/>
    <property type="project" value="InterPro"/>
</dbReference>
<dbReference type="EMBL" id="VSSQ01023424">
    <property type="protein sequence ID" value="MPM70346.1"/>
    <property type="molecule type" value="Genomic_DNA"/>
</dbReference>